<dbReference type="PATRIC" id="fig|380242.3.peg.121"/>
<dbReference type="PANTHER" id="PTHR30486:SF12">
    <property type="entry name" value="TYPE IV PILUS ATPASE PILU"/>
    <property type="match status" value="1"/>
</dbReference>
<gene>
    <name evidence="3" type="ORF">BROFUL_00095</name>
</gene>
<dbReference type="AlphaFoldDB" id="A0A0M2V222"/>
<feature type="domain" description="Bacterial type II secretion system protein E" evidence="2">
    <location>
        <begin position="193"/>
        <end position="207"/>
    </location>
</feature>
<dbReference type="Gene3D" id="3.40.50.300">
    <property type="entry name" value="P-loop containing nucleotide triphosphate hydrolases"/>
    <property type="match status" value="1"/>
</dbReference>
<dbReference type="Pfam" id="PF00437">
    <property type="entry name" value="T2SSE"/>
    <property type="match status" value="1"/>
</dbReference>
<comment type="caution">
    <text evidence="3">The sequence shown here is derived from an EMBL/GenBank/DDBJ whole genome shotgun (WGS) entry which is preliminary data.</text>
</comment>
<evidence type="ECO:0000259" key="2">
    <source>
        <dbReference type="PROSITE" id="PS00662"/>
    </source>
</evidence>
<dbReference type="InterPro" id="IPR001482">
    <property type="entry name" value="T2SS/T4SS_dom"/>
</dbReference>
<sequence length="368" mass="41803">MEMKELLQEMVRLDASDIYITVDLPAIFRREGANTPCGTKNLTDEDVRILAESVMNDKQRKDFYDKMEMNLALYYPELGRFRVNIFFQRRYIGMVIRQIKINIKTIDDLQLPPILKDIIMTKRGLVLVVGATGSGKSTTLAAMIDYRNTNSSGHIITVEDPIEFVHPHKKSVITQREVGMDTLSFADALKNTLRQAPDVILVGEIRDTETMESAITFAETGHLCLGTLHANNANQAIERIINFFPAERHEQIYLLLSLNLRSIISQRLVPSKDGKRIASLEILLDTPRIKDLILKKEVELLKETMARGTQDGMLTFDQSLFQFYKEDKISYENTLAYADSANDLRIRIKTAGLGEGKEDKAVSFRLKA</sequence>
<dbReference type="GO" id="GO:0016887">
    <property type="term" value="F:ATP hydrolysis activity"/>
    <property type="evidence" value="ECO:0007669"/>
    <property type="project" value="InterPro"/>
</dbReference>
<accession>A0A0M2V222</accession>
<dbReference type="SUPFAM" id="SSF52540">
    <property type="entry name" value="P-loop containing nucleoside triphosphate hydrolases"/>
    <property type="match status" value="1"/>
</dbReference>
<dbReference type="InterPro" id="IPR006321">
    <property type="entry name" value="PilT/PilU"/>
</dbReference>
<dbReference type="GO" id="GO:0005524">
    <property type="term" value="F:ATP binding"/>
    <property type="evidence" value="ECO:0007669"/>
    <property type="project" value="InterPro"/>
</dbReference>
<evidence type="ECO:0000256" key="1">
    <source>
        <dbReference type="ARBA" id="ARBA00006611"/>
    </source>
</evidence>
<proteinExistence type="inferred from homology"/>
<name>A0A0M2V222_9BACT</name>
<dbReference type="EMBL" id="LAQJ01000010">
    <property type="protein sequence ID" value="KKO21176.1"/>
    <property type="molecule type" value="Genomic_DNA"/>
</dbReference>
<dbReference type="InterPro" id="IPR050921">
    <property type="entry name" value="T4SS_GSP_E_ATPase"/>
</dbReference>
<dbReference type="CDD" id="cd01131">
    <property type="entry name" value="PilT"/>
    <property type="match status" value="1"/>
</dbReference>
<protein>
    <submittedName>
        <fullName evidence="3">Twitching motility protein</fullName>
    </submittedName>
</protein>
<dbReference type="PANTHER" id="PTHR30486">
    <property type="entry name" value="TWITCHING MOTILITY PROTEIN PILT"/>
    <property type="match status" value="1"/>
</dbReference>
<reference evidence="3 4" key="1">
    <citation type="journal article" date="2013" name="BMC Microbiol.">
        <title>Identification of the type II cytochrome c maturation pathway in anammox bacteria by comparative genomics.</title>
        <authorList>
            <person name="Ferousi C."/>
            <person name="Speth D.R."/>
            <person name="Reimann J."/>
            <person name="Op den Camp H.J."/>
            <person name="Allen J.W."/>
            <person name="Keltjens J.T."/>
            <person name="Jetten M.S."/>
        </authorList>
    </citation>
    <scope>NUCLEOTIDE SEQUENCE [LARGE SCALE GENOMIC DNA]</scope>
    <source>
        <strain evidence="3">RU1</strain>
    </source>
</reference>
<keyword evidence="4" id="KW-1185">Reference proteome</keyword>
<dbReference type="InterPro" id="IPR027417">
    <property type="entry name" value="P-loop_NTPase"/>
</dbReference>
<dbReference type="Proteomes" id="UP000034954">
    <property type="component" value="Unassembled WGS sequence"/>
</dbReference>
<dbReference type="PROSITE" id="PS00662">
    <property type="entry name" value="T2SP_E"/>
    <property type="match status" value="1"/>
</dbReference>
<dbReference type="NCBIfam" id="TIGR01420">
    <property type="entry name" value="pilT_fam"/>
    <property type="match status" value="1"/>
</dbReference>
<evidence type="ECO:0000313" key="3">
    <source>
        <dbReference type="EMBL" id="KKO21176.1"/>
    </source>
</evidence>
<comment type="similarity">
    <text evidence="1">Belongs to the GSP E family.</text>
</comment>
<evidence type="ECO:0000313" key="4">
    <source>
        <dbReference type="Proteomes" id="UP000034954"/>
    </source>
</evidence>
<organism evidence="3 4">
    <name type="scientific">Candidatus Brocadia fulgida</name>
    <dbReference type="NCBI Taxonomy" id="380242"/>
    <lineage>
        <taxon>Bacteria</taxon>
        <taxon>Pseudomonadati</taxon>
        <taxon>Planctomycetota</taxon>
        <taxon>Candidatus Brocadiia</taxon>
        <taxon>Candidatus Brocadiales</taxon>
        <taxon>Candidatus Brocadiaceae</taxon>
        <taxon>Candidatus Brocadia</taxon>
    </lineage>
</organism>
<dbReference type="Gene3D" id="3.30.450.90">
    <property type="match status" value="1"/>
</dbReference>